<accession>A0ABT9Y5I2</accession>
<dbReference type="EMBL" id="JAUSUE010000003">
    <property type="protein sequence ID" value="MDQ0202976.1"/>
    <property type="molecule type" value="Genomic_DNA"/>
</dbReference>
<keyword evidence="3" id="KW-0813">Transport</keyword>
<comment type="function">
    <text evidence="1">The phosphoenolpyruvate-dependent sugar phosphotransferase system (sugar PTS), a major carbohydrate active transport system, catalyzes the phosphorylation of incoming sugar substrates concomitantly with their translocation across the cell membrane. The enzyme II CmtAB PTS system is involved in D-mannitol transport.</text>
</comment>
<keyword evidence="4" id="KW-0597">Phosphoprotein</keyword>
<dbReference type="InterPro" id="IPR002178">
    <property type="entry name" value="PTS_EIIA_type-2_dom"/>
</dbReference>
<dbReference type="PROSITE" id="PS51094">
    <property type="entry name" value="PTS_EIIA_TYPE_2"/>
    <property type="match status" value="1"/>
</dbReference>
<protein>
    <recommendedName>
        <fullName evidence="2">Mannitol-specific phosphotransferase enzyme IIA component</fullName>
    </recommendedName>
    <alternativeName>
        <fullName evidence="10">EIIA</fullName>
    </alternativeName>
    <alternativeName>
        <fullName evidence="11">EIII</fullName>
    </alternativeName>
    <alternativeName>
        <fullName evidence="9">PTS system mannitol-specific EIIA component</fullName>
    </alternativeName>
</protein>
<dbReference type="CDD" id="cd00211">
    <property type="entry name" value="PTS_IIA_fru"/>
    <property type="match status" value="1"/>
</dbReference>
<evidence type="ECO:0000256" key="2">
    <source>
        <dbReference type="ARBA" id="ARBA00014783"/>
    </source>
</evidence>
<dbReference type="PANTHER" id="PTHR30181">
    <property type="entry name" value="MANNITOL PERMEASE IIC COMPONENT"/>
    <property type="match status" value="1"/>
</dbReference>
<keyword evidence="5" id="KW-0762">Sugar transport</keyword>
<evidence type="ECO:0000256" key="8">
    <source>
        <dbReference type="ARBA" id="ARBA00022777"/>
    </source>
</evidence>
<dbReference type="PANTHER" id="PTHR30181:SF2">
    <property type="entry name" value="PTS SYSTEM MANNITOL-SPECIFIC EIICBA COMPONENT"/>
    <property type="match status" value="1"/>
</dbReference>
<dbReference type="InterPro" id="IPR050893">
    <property type="entry name" value="Sugar_PTS"/>
</dbReference>
<sequence length="142" mass="15626">MNIFTKDNIIMNQTFSDKEEAINAAGRILADRGYVQPEYIESMQKREKVISTYVGNKIAIPHGINGSESQIMESGISLLQVPQGVSFGKGKTAYIVIGIAGKNNTHMSILTQLSEIVCDVENVDKLIQAKDEQEILDIIGIK</sequence>
<evidence type="ECO:0000256" key="6">
    <source>
        <dbReference type="ARBA" id="ARBA00022679"/>
    </source>
</evidence>
<feature type="domain" description="PTS EIIA type-2" evidence="12">
    <location>
        <begin position="2"/>
        <end position="142"/>
    </location>
</feature>
<evidence type="ECO:0000313" key="13">
    <source>
        <dbReference type="EMBL" id="MDQ0202976.1"/>
    </source>
</evidence>
<comment type="caution">
    <text evidence="13">The sequence shown here is derived from an EMBL/GenBank/DDBJ whole genome shotgun (WGS) entry which is preliminary data.</text>
</comment>
<evidence type="ECO:0000256" key="4">
    <source>
        <dbReference type="ARBA" id="ARBA00022553"/>
    </source>
</evidence>
<keyword evidence="6" id="KW-0808">Transferase</keyword>
<dbReference type="SUPFAM" id="SSF55804">
    <property type="entry name" value="Phoshotransferase/anion transport protein"/>
    <property type="match status" value="1"/>
</dbReference>
<evidence type="ECO:0000256" key="3">
    <source>
        <dbReference type="ARBA" id="ARBA00022448"/>
    </source>
</evidence>
<evidence type="ECO:0000313" key="14">
    <source>
        <dbReference type="Proteomes" id="UP001239167"/>
    </source>
</evidence>
<gene>
    <name evidence="13" type="ORF">J2S01_000672</name>
</gene>
<reference evidence="13 14" key="1">
    <citation type="submission" date="2023-07" db="EMBL/GenBank/DDBJ databases">
        <title>Genomic Encyclopedia of Type Strains, Phase IV (KMG-IV): sequencing the most valuable type-strain genomes for metagenomic binning, comparative biology and taxonomic classification.</title>
        <authorList>
            <person name="Goeker M."/>
        </authorList>
    </citation>
    <scope>NUCLEOTIDE SEQUENCE [LARGE SCALE GENOMIC DNA]</scope>
    <source>
        <strain evidence="13 14">DSM 16980</strain>
    </source>
</reference>
<keyword evidence="8" id="KW-0418">Kinase</keyword>
<evidence type="ECO:0000256" key="7">
    <source>
        <dbReference type="ARBA" id="ARBA00022683"/>
    </source>
</evidence>
<name>A0ABT9Y5I2_9FIRM</name>
<evidence type="ECO:0000256" key="5">
    <source>
        <dbReference type="ARBA" id="ARBA00022597"/>
    </source>
</evidence>
<evidence type="ECO:0000256" key="10">
    <source>
        <dbReference type="ARBA" id="ARBA00030956"/>
    </source>
</evidence>
<evidence type="ECO:0000256" key="11">
    <source>
        <dbReference type="ARBA" id="ARBA00030962"/>
    </source>
</evidence>
<dbReference type="Proteomes" id="UP001239167">
    <property type="component" value="Unassembled WGS sequence"/>
</dbReference>
<dbReference type="RefSeq" id="WP_307222944.1">
    <property type="nucleotide sequence ID" value="NZ_CP116940.1"/>
</dbReference>
<organism evidence="13 14">
    <name type="scientific">Pectinatus haikarae</name>
    <dbReference type="NCBI Taxonomy" id="349096"/>
    <lineage>
        <taxon>Bacteria</taxon>
        <taxon>Bacillati</taxon>
        <taxon>Bacillota</taxon>
        <taxon>Negativicutes</taxon>
        <taxon>Selenomonadales</taxon>
        <taxon>Selenomonadaceae</taxon>
        <taxon>Pectinatus</taxon>
    </lineage>
</organism>
<evidence type="ECO:0000256" key="9">
    <source>
        <dbReference type="ARBA" id="ARBA00029908"/>
    </source>
</evidence>
<dbReference type="InterPro" id="IPR016152">
    <property type="entry name" value="PTrfase/Anion_transptr"/>
</dbReference>
<proteinExistence type="predicted"/>
<keyword evidence="14" id="KW-1185">Reference proteome</keyword>
<keyword evidence="7" id="KW-0598">Phosphotransferase system</keyword>
<evidence type="ECO:0000256" key="1">
    <source>
        <dbReference type="ARBA" id="ARBA00002434"/>
    </source>
</evidence>
<dbReference type="PROSITE" id="PS00372">
    <property type="entry name" value="PTS_EIIA_TYPE_2_HIS"/>
    <property type="match status" value="1"/>
</dbReference>
<dbReference type="Pfam" id="PF00359">
    <property type="entry name" value="PTS_EIIA_2"/>
    <property type="match status" value="1"/>
</dbReference>
<evidence type="ECO:0000259" key="12">
    <source>
        <dbReference type="PROSITE" id="PS51094"/>
    </source>
</evidence>
<dbReference type="Gene3D" id="3.40.930.10">
    <property type="entry name" value="Mannitol-specific EII, Chain A"/>
    <property type="match status" value="1"/>
</dbReference>